<evidence type="ECO:0000256" key="1">
    <source>
        <dbReference type="ARBA" id="ARBA00004141"/>
    </source>
</evidence>
<comment type="subcellular location">
    <subcellularLocation>
        <location evidence="1 6">Membrane</location>
        <topology evidence="1 6">Multi-pass membrane protein</topology>
    </subcellularLocation>
</comment>
<sequence length="371" mass="40911">MFQTKSMDEWRPFLCMFSTGFAFAVVNILLKEVLNQGLNRLVFITYRLAISAVFLAPIGYCFERTSSSKLTLRVSCYLFISAIVGASTTMYFFLIGIQYTSATFASAFINIVPVVTFIIALPFRLETVNLNINTGRVKALGTMVSIAGAIVLTSYKGMPLFNHMHSHTATLAAHHEAFGLSTSNKTERWTFGLLALVAGTLLWSSWYLLQSQIGKIYPLQYSSTAIMSFFGATQSAVLCLIMDRDPSIWILRGKIEILSVLYSGIVGSGLCFVGMAWCVRKRGPVFTAAFSPLVQIISALFEIPLLHDQLHLGSVLGSGIVIIGLYILLWGKNKEGRSMSVDRNPVKVGQDVENEEPQLRVITVTSDPKCP</sequence>
<feature type="transmembrane region" description="Helical" evidence="6">
    <location>
        <begin position="255"/>
        <end position="278"/>
    </location>
</feature>
<dbReference type="InterPro" id="IPR037185">
    <property type="entry name" value="EmrE-like"/>
</dbReference>
<accession>A0A7N0T7F5</accession>
<keyword evidence="9" id="KW-1185">Reference proteome</keyword>
<proteinExistence type="inferred from homology"/>
<feature type="domain" description="EamA" evidence="7">
    <location>
        <begin position="14"/>
        <end position="152"/>
    </location>
</feature>
<name>A0A7N0T7F5_KALFE</name>
<dbReference type="SUPFAM" id="SSF103481">
    <property type="entry name" value="Multidrug resistance efflux transporter EmrE"/>
    <property type="match status" value="2"/>
</dbReference>
<dbReference type="Pfam" id="PF00892">
    <property type="entry name" value="EamA"/>
    <property type="match status" value="2"/>
</dbReference>
<evidence type="ECO:0000313" key="9">
    <source>
        <dbReference type="Proteomes" id="UP000594263"/>
    </source>
</evidence>
<dbReference type="Gramene" id="Kaladp0024s0654.1.v1.1">
    <property type="protein sequence ID" value="Kaladp0024s0654.1.v1.1"/>
    <property type="gene ID" value="Kaladp0024s0654.v1.1"/>
</dbReference>
<dbReference type="EnsemblPlants" id="Kaladp0024s0654.1.v1.1">
    <property type="protein sequence ID" value="Kaladp0024s0654.1.v1.1"/>
    <property type="gene ID" value="Kaladp0024s0654.v1.1"/>
</dbReference>
<evidence type="ECO:0000256" key="2">
    <source>
        <dbReference type="ARBA" id="ARBA00007635"/>
    </source>
</evidence>
<dbReference type="AlphaFoldDB" id="A0A7N0T7F5"/>
<feature type="transmembrane region" description="Helical" evidence="6">
    <location>
        <begin position="189"/>
        <end position="209"/>
    </location>
</feature>
<reference evidence="8" key="1">
    <citation type="submission" date="2021-01" db="UniProtKB">
        <authorList>
            <consortium name="EnsemblPlants"/>
        </authorList>
    </citation>
    <scope>IDENTIFICATION</scope>
</reference>
<dbReference type="GO" id="GO:0022857">
    <property type="term" value="F:transmembrane transporter activity"/>
    <property type="evidence" value="ECO:0007669"/>
    <property type="project" value="InterPro"/>
</dbReference>
<dbReference type="InterPro" id="IPR030184">
    <property type="entry name" value="WAT1-related"/>
</dbReference>
<evidence type="ECO:0000256" key="3">
    <source>
        <dbReference type="ARBA" id="ARBA00022692"/>
    </source>
</evidence>
<feature type="transmembrane region" description="Helical" evidence="6">
    <location>
        <begin position="12"/>
        <end position="30"/>
    </location>
</feature>
<organism evidence="8 9">
    <name type="scientific">Kalanchoe fedtschenkoi</name>
    <name type="common">Lavender scallops</name>
    <name type="synonym">South American air plant</name>
    <dbReference type="NCBI Taxonomy" id="63787"/>
    <lineage>
        <taxon>Eukaryota</taxon>
        <taxon>Viridiplantae</taxon>
        <taxon>Streptophyta</taxon>
        <taxon>Embryophyta</taxon>
        <taxon>Tracheophyta</taxon>
        <taxon>Spermatophyta</taxon>
        <taxon>Magnoliopsida</taxon>
        <taxon>eudicotyledons</taxon>
        <taxon>Gunneridae</taxon>
        <taxon>Pentapetalae</taxon>
        <taxon>Saxifragales</taxon>
        <taxon>Crassulaceae</taxon>
        <taxon>Kalanchoe</taxon>
    </lineage>
</organism>
<feature type="transmembrane region" description="Helical" evidence="6">
    <location>
        <begin position="137"/>
        <end position="155"/>
    </location>
</feature>
<dbReference type="PANTHER" id="PTHR31218">
    <property type="entry name" value="WAT1-RELATED PROTEIN"/>
    <property type="match status" value="1"/>
</dbReference>
<dbReference type="GO" id="GO:0016020">
    <property type="term" value="C:membrane"/>
    <property type="evidence" value="ECO:0007669"/>
    <property type="project" value="UniProtKB-SubCell"/>
</dbReference>
<keyword evidence="3 6" id="KW-0812">Transmembrane</keyword>
<feature type="domain" description="EamA" evidence="7">
    <location>
        <begin position="191"/>
        <end position="329"/>
    </location>
</feature>
<feature type="transmembrane region" description="Helical" evidence="6">
    <location>
        <begin position="312"/>
        <end position="330"/>
    </location>
</feature>
<feature type="transmembrane region" description="Helical" evidence="6">
    <location>
        <begin position="42"/>
        <end position="62"/>
    </location>
</feature>
<feature type="transmembrane region" description="Helical" evidence="6">
    <location>
        <begin position="285"/>
        <end position="306"/>
    </location>
</feature>
<comment type="similarity">
    <text evidence="2 6">Belongs to the drug/metabolite transporter (DMT) superfamily. Plant drug/metabolite exporter (P-DME) (TC 2.A.7.4) family.</text>
</comment>
<feature type="transmembrane region" description="Helical" evidence="6">
    <location>
        <begin position="103"/>
        <end position="125"/>
    </location>
</feature>
<feature type="transmembrane region" description="Helical" evidence="6">
    <location>
        <begin position="221"/>
        <end position="243"/>
    </location>
</feature>
<evidence type="ECO:0000256" key="4">
    <source>
        <dbReference type="ARBA" id="ARBA00022989"/>
    </source>
</evidence>
<evidence type="ECO:0000256" key="5">
    <source>
        <dbReference type="ARBA" id="ARBA00023136"/>
    </source>
</evidence>
<evidence type="ECO:0000313" key="8">
    <source>
        <dbReference type="EnsemblPlants" id="Kaladp0024s0654.1.v1.1"/>
    </source>
</evidence>
<evidence type="ECO:0000259" key="7">
    <source>
        <dbReference type="Pfam" id="PF00892"/>
    </source>
</evidence>
<dbReference type="InterPro" id="IPR000620">
    <property type="entry name" value="EamA_dom"/>
</dbReference>
<evidence type="ECO:0000256" key="6">
    <source>
        <dbReference type="RuleBase" id="RU363077"/>
    </source>
</evidence>
<feature type="transmembrane region" description="Helical" evidence="6">
    <location>
        <begin position="74"/>
        <end position="97"/>
    </location>
</feature>
<dbReference type="Proteomes" id="UP000594263">
    <property type="component" value="Unplaced"/>
</dbReference>
<keyword evidence="4 6" id="KW-1133">Transmembrane helix</keyword>
<dbReference type="OMA" id="WFLLQAK"/>
<protein>
    <recommendedName>
        <fullName evidence="6">WAT1-related protein</fullName>
    </recommendedName>
</protein>
<keyword evidence="5 6" id="KW-0472">Membrane</keyword>